<keyword evidence="3" id="KW-1185">Reference proteome</keyword>
<evidence type="ECO:0000256" key="1">
    <source>
        <dbReference type="SAM" id="Phobius"/>
    </source>
</evidence>
<dbReference type="InterPro" id="IPR019402">
    <property type="entry name" value="CWH43_N"/>
</dbReference>
<name>A0A915ISQ3_ROMCU</name>
<protein>
    <recommendedName>
        <fullName evidence="2">CWH43-like N-terminal domain-containing protein</fullName>
    </recommendedName>
</protein>
<sequence length="115" mass="13551">MQLQVGTFRTLGLEGSYLETFCQKMSAFWWKKMQTFYVKLLITILMIIGSLGMLFVYPTHATFCWEWGYPIFMTLEYSTVFFSTIFHALIYFDLGDFRLEVIGSWNSFDMPVVCI</sequence>
<organism evidence="3 4">
    <name type="scientific">Romanomermis culicivorax</name>
    <name type="common">Nematode worm</name>
    <dbReference type="NCBI Taxonomy" id="13658"/>
    <lineage>
        <taxon>Eukaryota</taxon>
        <taxon>Metazoa</taxon>
        <taxon>Ecdysozoa</taxon>
        <taxon>Nematoda</taxon>
        <taxon>Enoplea</taxon>
        <taxon>Dorylaimia</taxon>
        <taxon>Mermithida</taxon>
        <taxon>Mermithoidea</taxon>
        <taxon>Mermithidae</taxon>
        <taxon>Romanomermis</taxon>
    </lineage>
</organism>
<evidence type="ECO:0000259" key="2">
    <source>
        <dbReference type="Pfam" id="PF10277"/>
    </source>
</evidence>
<feature type="transmembrane region" description="Helical" evidence="1">
    <location>
        <begin position="36"/>
        <end position="57"/>
    </location>
</feature>
<proteinExistence type="predicted"/>
<dbReference type="Pfam" id="PF10277">
    <property type="entry name" value="Frag1"/>
    <property type="match status" value="1"/>
</dbReference>
<dbReference type="WBParaSite" id="nRc.2.0.1.t16846-RA">
    <property type="protein sequence ID" value="nRc.2.0.1.t16846-RA"/>
    <property type="gene ID" value="nRc.2.0.1.g16846"/>
</dbReference>
<dbReference type="Proteomes" id="UP000887565">
    <property type="component" value="Unplaced"/>
</dbReference>
<reference evidence="4" key="1">
    <citation type="submission" date="2022-11" db="UniProtKB">
        <authorList>
            <consortium name="WormBaseParasite"/>
        </authorList>
    </citation>
    <scope>IDENTIFICATION</scope>
</reference>
<feature type="domain" description="CWH43-like N-terminal" evidence="2">
    <location>
        <begin position="23"/>
        <end position="96"/>
    </location>
</feature>
<keyword evidence="1" id="KW-0472">Membrane</keyword>
<dbReference type="AlphaFoldDB" id="A0A915ISQ3"/>
<evidence type="ECO:0000313" key="4">
    <source>
        <dbReference type="WBParaSite" id="nRc.2.0.1.t16846-RA"/>
    </source>
</evidence>
<keyword evidence="1" id="KW-1133">Transmembrane helix</keyword>
<evidence type="ECO:0000313" key="3">
    <source>
        <dbReference type="Proteomes" id="UP000887565"/>
    </source>
</evidence>
<keyword evidence="1" id="KW-0812">Transmembrane</keyword>
<feature type="transmembrane region" description="Helical" evidence="1">
    <location>
        <begin position="69"/>
        <end position="92"/>
    </location>
</feature>
<accession>A0A915ISQ3</accession>